<sequence length="182" mass="19465">RALQTVEARKTRVPAYYANWTRWLPIMQAYEARAPKYFATPCVQAIFALNASLRDILDDGMEAVFAAHERTAAKVRAAVDSWGLKTVAAEPALCSNAMTAVWLPESIQAADLLPKLKARGVVAAGGILAGHAHRYFRLGHMGVSATRDNGFVDATLAAAAAALEECGHPVAQSGRSSPPPRL</sequence>
<gene>
    <name evidence="1" type="ORF">H4R21_005562</name>
</gene>
<feature type="non-terminal residue" evidence="1">
    <location>
        <position position="1"/>
    </location>
</feature>
<proteinExistence type="predicted"/>
<keyword evidence="2" id="KW-1185">Reference proteome</keyword>
<dbReference type="Proteomes" id="UP001140087">
    <property type="component" value="Unassembled WGS sequence"/>
</dbReference>
<evidence type="ECO:0000313" key="1">
    <source>
        <dbReference type="EMBL" id="KAJ2794281.1"/>
    </source>
</evidence>
<comment type="caution">
    <text evidence="1">The sequence shown here is derived from an EMBL/GenBank/DDBJ whole genome shotgun (WGS) entry which is preliminary data.</text>
</comment>
<reference evidence="1" key="1">
    <citation type="submission" date="2022-07" db="EMBL/GenBank/DDBJ databases">
        <title>Phylogenomic reconstructions and comparative analyses of Kickxellomycotina fungi.</title>
        <authorList>
            <person name="Reynolds N.K."/>
            <person name="Stajich J.E."/>
            <person name="Barry K."/>
            <person name="Grigoriev I.V."/>
            <person name="Crous P."/>
            <person name="Smith M.E."/>
        </authorList>
    </citation>
    <scope>NUCLEOTIDE SEQUENCE</scope>
    <source>
        <strain evidence="1">BCRC 34780</strain>
    </source>
</reference>
<organism evidence="1 2">
    <name type="scientific">Coemansia helicoidea</name>
    <dbReference type="NCBI Taxonomy" id="1286919"/>
    <lineage>
        <taxon>Eukaryota</taxon>
        <taxon>Fungi</taxon>
        <taxon>Fungi incertae sedis</taxon>
        <taxon>Zoopagomycota</taxon>
        <taxon>Kickxellomycotina</taxon>
        <taxon>Kickxellomycetes</taxon>
        <taxon>Kickxellales</taxon>
        <taxon>Kickxellaceae</taxon>
        <taxon>Coemansia</taxon>
    </lineage>
</organism>
<name>A0ACC1KRW6_9FUNG</name>
<protein>
    <submittedName>
        <fullName evidence="1">Uncharacterized protein</fullName>
    </submittedName>
</protein>
<evidence type="ECO:0000313" key="2">
    <source>
        <dbReference type="Proteomes" id="UP001140087"/>
    </source>
</evidence>
<dbReference type="EMBL" id="JANBUN010002568">
    <property type="protein sequence ID" value="KAJ2794281.1"/>
    <property type="molecule type" value="Genomic_DNA"/>
</dbReference>
<accession>A0ACC1KRW6</accession>